<dbReference type="OrthoDB" id="8958519at2"/>
<evidence type="ECO:0000256" key="4">
    <source>
        <dbReference type="SAM" id="Phobius"/>
    </source>
</evidence>
<proteinExistence type="inferred from homology"/>
<evidence type="ECO:0000313" key="7">
    <source>
        <dbReference type="Proteomes" id="UP000273252"/>
    </source>
</evidence>
<comment type="similarity">
    <text evidence="2">Belongs to the membrane fusion protein (MFP) (TC 8.A.1) family.</text>
</comment>
<dbReference type="Gene3D" id="2.40.30.170">
    <property type="match status" value="1"/>
</dbReference>
<keyword evidence="4" id="KW-0812">Transmembrane</keyword>
<dbReference type="Proteomes" id="UP000273252">
    <property type="component" value="Unassembled WGS sequence"/>
</dbReference>
<accession>A0A3A6Q6I1</accession>
<reference evidence="6 7" key="1">
    <citation type="submission" date="2018-08" db="EMBL/GenBank/DDBJ databases">
        <title>Vibrio isolated from the Eastern China Marginal Seas.</title>
        <authorList>
            <person name="Li Y."/>
        </authorList>
    </citation>
    <scope>NUCLEOTIDE SEQUENCE [LARGE SCALE GENOMIC DNA]</scope>
    <source>
        <strain evidence="6 7">BEI233</strain>
    </source>
</reference>
<dbReference type="EMBL" id="QVMU01000029">
    <property type="protein sequence ID" value="RJX66218.1"/>
    <property type="molecule type" value="Genomic_DNA"/>
</dbReference>
<dbReference type="SUPFAM" id="SSF111369">
    <property type="entry name" value="HlyD-like secretion proteins"/>
    <property type="match status" value="1"/>
</dbReference>
<dbReference type="PANTHER" id="PTHR32347">
    <property type="entry name" value="EFFLUX SYSTEM COMPONENT YKNX-RELATED"/>
    <property type="match status" value="1"/>
</dbReference>
<comment type="caution">
    <text evidence="6">The sequence shown here is derived from an EMBL/GenBank/DDBJ whole genome shotgun (WGS) entry which is preliminary data.</text>
</comment>
<sequence length="349" mass="38870">MKETFYKYTIYVVFSITVLFSAFLLISDNVSPFTTQAALHRTIANIAPEVSGVVSKVMVKNGQQVSKGEALFSIDPSSYQLKVNQAKAELKQAREADSAKWQQLASVKQTLKQRQYERQNSLHKLARNQVLQSKGLITEQTYEDSRTDDHVAQSAVEAAQAEVRRIEVELSNQDKSASIQLAEAKLASAQLDLERTTVVAQTRGVITNLQLQAGSYINQGALALFVVNESNTWLSADFNEKGMNKLIANQPVLIAFDAIPGQVFHGYITTQERAIRDTDNNSAELSNVINDTRWIREQQKIRTRIDVKDLNPSLIAGSRASVIVENGNPLIDTIGDAWIHIVALFRFAY</sequence>
<dbReference type="InterPro" id="IPR050465">
    <property type="entry name" value="UPF0194_transport"/>
</dbReference>
<evidence type="ECO:0000256" key="3">
    <source>
        <dbReference type="ARBA" id="ARBA00023054"/>
    </source>
</evidence>
<dbReference type="Gene3D" id="1.10.287.470">
    <property type="entry name" value="Helix hairpin bin"/>
    <property type="match status" value="1"/>
</dbReference>
<evidence type="ECO:0000313" key="6">
    <source>
        <dbReference type="EMBL" id="RJX66218.1"/>
    </source>
</evidence>
<dbReference type="RefSeq" id="WP_120034855.1">
    <property type="nucleotide sequence ID" value="NZ_QVMU01000029.1"/>
</dbReference>
<dbReference type="Gene3D" id="2.40.50.100">
    <property type="match status" value="1"/>
</dbReference>
<comment type="subcellular location">
    <subcellularLocation>
        <location evidence="1">Cell envelope</location>
    </subcellularLocation>
</comment>
<gene>
    <name evidence="6" type="ORF">DZ860_20515</name>
</gene>
<dbReference type="PANTHER" id="PTHR32347:SF23">
    <property type="entry name" value="BLL5650 PROTEIN"/>
    <property type="match status" value="1"/>
</dbReference>
<dbReference type="GO" id="GO:0030313">
    <property type="term" value="C:cell envelope"/>
    <property type="evidence" value="ECO:0007669"/>
    <property type="project" value="UniProtKB-SubCell"/>
</dbReference>
<feature type="transmembrane region" description="Helical" evidence="4">
    <location>
        <begin position="5"/>
        <end position="26"/>
    </location>
</feature>
<keyword evidence="4" id="KW-1133">Transmembrane helix</keyword>
<name>A0A3A6Q6I1_9VIBR</name>
<protein>
    <submittedName>
        <fullName evidence="6">HlyD family secretion protein</fullName>
    </submittedName>
</protein>
<dbReference type="AlphaFoldDB" id="A0A3A6Q6I1"/>
<evidence type="ECO:0000256" key="2">
    <source>
        <dbReference type="ARBA" id="ARBA00009477"/>
    </source>
</evidence>
<keyword evidence="7" id="KW-1185">Reference proteome</keyword>
<organism evidence="6 7">
    <name type="scientific">Vibrio sinensis</name>
    <dbReference type="NCBI Taxonomy" id="2302434"/>
    <lineage>
        <taxon>Bacteria</taxon>
        <taxon>Pseudomonadati</taxon>
        <taxon>Pseudomonadota</taxon>
        <taxon>Gammaproteobacteria</taxon>
        <taxon>Vibrionales</taxon>
        <taxon>Vibrionaceae</taxon>
        <taxon>Vibrio</taxon>
    </lineage>
</organism>
<keyword evidence="4" id="KW-0472">Membrane</keyword>
<dbReference type="Pfam" id="PF25917">
    <property type="entry name" value="BSH_RND"/>
    <property type="match status" value="1"/>
</dbReference>
<feature type="domain" description="Multidrug resistance protein MdtA-like barrel-sandwich hybrid" evidence="5">
    <location>
        <begin position="43"/>
        <end position="227"/>
    </location>
</feature>
<keyword evidence="3" id="KW-0175">Coiled coil</keyword>
<evidence type="ECO:0000256" key="1">
    <source>
        <dbReference type="ARBA" id="ARBA00004196"/>
    </source>
</evidence>
<dbReference type="InterPro" id="IPR058625">
    <property type="entry name" value="MdtA-like_BSH"/>
</dbReference>
<evidence type="ECO:0000259" key="5">
    <source>
        <dbReference type="Pfam" id="PF25917"/>
    </source>
</evidence>